<sequence>MGRAQRLCRQPCRLGPQCPRAAGGAAVPRQARRERHGAARRGGELPVLHRRQRIRRALHGRPFRHPRLRLHHRAGRRGRGSRRRGAVTVVLLHGIGGPSWGDLLPDAMHWPMPGFCGTPALPEMTFAALADALMDSLDVNIVRQAVLVGHSMGGMLAQEVYARFPHRVSKMVLYATTPAFGGRDPAFAEAFLKARLGPLEGGRTMAEAAPEMLAGMFEPGADPDAMPRAIAATAAVPAEVYRDTLRCLTTFDRRADLPNIAVPTLLIAGERDQAAPLKTMQRMAETIPGSRLVVIPGAGHMVHLERPAEFRAALLPFLAE</sequence>
<name>A0A317FM06_9PROT</name>
<reference evidence="4" key="1">
    <citation type="submission" date="2018-05" db="EMBL/GenBank/DDBJ databases">
        <authorList>
            <person name="Du Z."/>
            <person name="Wang X."/>
        </authorList>
    </citation>
    <scope>NUCLEOTIDE SEQUENCE [LARGE SCALE GENOMIC DNA]</scope>
    <source>
        <strain evidence="4">CQN31</strain>
    </source>
</reference>
<dbReference type="InterPro" id="IPR050228">
    <property type="entry name" value="Carboxylesterase_BioH"/>
</dbReference>
<feature type="region of interest" description="Disordered" evidence="1">
    <location>
        <begin position="18"/>
        <end position="40"/>
    </location>
</feature>
<keyword evidence="4" id="KW-1185">Reference proteome</keyword>
<dbReference type="PANTHER" id="PTHR43194:SF2">
    <property type="entry name" value="PEROXISOMAL MEMBRANE PROTEIN LPX1"/>
    <property type="match status" value="1"/>
</dbReference>
<proteinExistence type="predicted"/>
<dbReference type="Pfam" id="PF12697">
    <property type="entry name" value="Abhydrolase_6"/>
    <property type="match status" value="1"/>
</dbReference>
<dbReference type="Proteomes" id="UP000245765">
    <property type="component" value="Unassembled WGS sequence"/>
</dbReference>
<dbReference type="PRINTS" id="PR00111">
    <property type="entry name" value="ABHYDROLASE"/>
</dbReference>
<dbReference type="GO" id="GO:0016787">
    <property type="term" value="F:hydrolase activity"/>
    <property type="evidence" value="ECO:0007669"/>
    <property type="project" value="UniProtKB-KW"/>
</dbReference>
<evidence type="ECO:0000313" key="3">
    <source>
        <dbReference type="EMBL" id="PWS38989.1"/>
    </source>
</evidence>
<dbReference type="AlphaFoldDB" id="A0A317FM06"/>
<dbReference type="EMBL" id="QGNA01000001">
    <property type="protein sequence ID" value="PWS38989.1"/>
    <property type="molecule type" value="Genomic_DNA"/>
</dbReference>
<evidence type="ECO:0000259" key="2">
    <source>
        <dbReference type="Pfam" id="PF12697"/>
    </source>
</evidence>
<gene>
    <name evidence="3" type="ORF">DFH01_07025</name>
</gene>
<organism evidence="3 4">
    <name type="scientific">Falsiroseomonas bella</name>
    <dbReference type="NCBI Taxonomy" id="2184016"/>
    <lineage>
        <taxon>Bacteria</taxon>
        <taxon>Pseudomonadati</taxon>
        <taxon>Pseudomonadota</taxon>
        <taxon>Alphaproteobacteria</taxon>
        <taxon>Acetobacterales</taxon>
        <taxon>Roseomonadaceae</taxon>
        <taxon>Falsiroseomonas</taxon>
    </lineage>
</organism>
<keyword evidence="3" id="KW-0378">Hydrolase</keyword>
<feature type="compositionally biased region" description="Basic residues" evidence="1">
    <location>
        <begin position="30"/>
        <end position="39"/>
    </location>
</feature>
<evidence type="ECO:0000313" key="4">
    <source>
        <dbReference type="Proteomes" id="UP000245765"/>
    </source>
</evidence>
<dbReference type="InterPro" id="IPR000073">
    <property type="entry name" value="AB_hydrolase_1"/>
</dbReference>
<protein>
    <submittedName>
        <fullName evidence="3">Alpha/beta hydrolase</fullName>
    </submittedName>
</protein>
<comment type="caution">
    <text evidence="3">The sequence shown here is derived from an EMBL/GenBank/DDBJ whole genome shotgun (WGS) entry which is preliminary data.</text>
</comment>
<dbReference type="PANTHER" id="PTHR43194">
    <property type="entry name" value="HYDROLASE ALPHA/BETA FOLD FAMILY"/>
    <property type="match status" value="1"/>
</dbReference>
<feature type="domain" description="AB hydrolase-1" evidence="2">
    <location>
        <begin position="89"/>
        <end position="313"/>
    </location>
</feature>
<evidence type="ECO:0000256" key="1">
    <source>
        <dbReference type="SAM" id="MobiDB-lite"/>
    </source>
</evidence>
<dbReference type="Gene3D" id="3.40.50.1820">
    <property type="entry name" value="alpha/beta hydrolase"/>
    <property type="match status" value="1"/>
</dbReference>
<accession>A0A317FM06</accession>
<dbReference type="SUPFAM" id="SSF53474">
    <property type="entry name" value="alpha/beta-Hydrolases"/>
    <property type="match status" value="1"/>
</dbReference>
<dbReference type="InterPro" id="IPR029058">
    <property type="entry name" value="AB_hydrolase_fold"/>
</dbReference>